<dbReference type="PANTHER" id="PTHR40036">
    <property type="entry name" value="MACROCIN O-METHYLTRANSFERASE"/>
    <property type="match status" value="1"/>
</dbReference>
<dbReference type="AlphaFoldDB" id="S9VJA1"/>
<sequence>MLKTRLLVRFALNPSLQQLVSDINRGNAKAVLERVNETKAAHWVSTPGDLSGVDYCRALCFLNGAGNLFEARQAVLEELRHTPDNSSARYLLYDLNERLRPLLLPPPDAVQAEGGALFHSLCDSLLDYTMLTWPRLLHLYQSVMALYATHPHATSGPLLECGTAGGGSAVLMAVALAHAEDLYEKRTGQPVEKKKQVFALDTYKGMPAPTPADAVDVRQNNGEVQRVPASASAWSTGTCAASSGHVRRLARAFGVEDRVVTVEGLFESTLPALLSSEPFADGVAMVHVDADWYQSVRFVLDELLTFLRARQPNGHAPIVVQVDDYNYWIGCKQAVEEALAHHKSKGGGMPSVVGIDTNAVYLKCKNGSNRRENKYVLKRSYIGLGLCRRLYWWFS</sequence>
<keyword evidence="2" id="KW-1185">Reference proteome</keyword>
<dbReference type="OrthoDB" id="198480at2759"/>
<dbReference type="EMBL" id="ATMH01005910">
    <property type="protein sequence ID" value="EPY27121.1"/>
    <property type="molecule type" value="Genomic_DNA"/>
</dbReference>
<dbReference type="InterPro" id="IPR029063">
    <property type="entry name" value="SAM-dependent_MTases_sf"/>
</dbReference>
<proteinExistence type="predicted"/>
<dbReference type="InterPro" id="IPR008884">
    <property type="entry name" value="TylF_MeTrfase"/>
</dbReference>
<evidence type="ECO:0000313" key="1">
    <source>
        <dbReference type="EMBL" id="EPY27121.1"/>
    </source>
</evidence>
<dbReference type="PANTHER" id="PTHR40036:SF1">
    <property type="entry name" value="MACROCIN O-METHYLTRANSFERASE"/>
    <property type="match status" value="1"/>
</dbReference>
<dbReference type="Gene3D" id="3.40.50.150">
    <property type="entry name" value="Vaccinia Virus protein VP39"/>
    <property type="match status" value="1"/>
</dbReference>
<dbReference type="GO" id="GO:0008168">
    <property type="term" value="F:methyltransferase activity"/>
    <property type="evidence" value="ECO:0007669"/>
    <property type="project" value="UniProtKB-KW"/>
</dbReference>
<name>S9VJA1_9TRYP</name>
<evidence type="ECO:0000313" key="2">
    <source>
        <dbReference type="Proteomes" id="UP000015354"/>
    </source>
</evidence>
<protein>
    <submittedName>
        <fullName evidence="1">Macrocin-O-methyltransferase domain-containing protein</fullName>
    </submittedName>
</protein>
<gene>
    <name evidence="1" type="ORF">STCU_05910</name>
</gene>
<accession>S9VJA1</accession>
<keyword evidence="1" id="KW-0489">Methyltransferase</keyword>
<reference evidence="1 2" key="1">
    <citation type="journal article" date="2013" name="PLoS ONE">
        <title>Predicting the Proteins of Angomonas deanei, Strigomonas culicis and Their Respective Endosymbionts Reveals New Aspects of the Trypanosomatidae Family.</title>
        <authorList>
            <person name="Motta M.C."/>
            <person name="Martins A.C."/>
            <person name="de Souza S.S."/>
            <person name="Catta-Preta C.M."/>
            <person name="Silva R."/>
            <person name="Klein C.C."/>
            <person name="de Almeida L.G."/>
            <person name="de Lima Cunha O."/>
            <person name="Ciapina L.P."/>
            <person name="Brocchi M."/>
            <person name="Colabardini A.C."/>
            <person name="de Araujo Lima B."/>
            <person name="Machado C.R."/>
            <person name="de Almeida Soares C.M."/>
            <person name="Probst C.M."/>
            <person name="de Menezes C.B."/>
            <person name="Thompson C.E."/>
            <person name="Bartholomeu D.C."/>
            <person name="Gradia D.F."/>
            <person name="Pavoni D.P."/>
            <person name="Grisard E.C."/>
            <person name="Fantinatti-Garboggini F."/>
            <person name="Marchini F.K."/>
            <person name="Rodrigues-Luiz G.F."/>
            <person name="Wagner G."/>
            <person name="Goldman G.H."/>
            <person name="Fietto J.L."/>
            <person name="Elias M.C."/>
            <person name="Goldman M.H."/>
            <person name="Sagot M.F."/>
            <person name="Pereira M."/>
            <person name="Stoco P.H."/>
            <person name="de Mendonca-Neto R.P."/>
            <person name="Teixeira S.M."/>
            <person name="Maciel T.E."/>
            <person name="de Oliveira Mendes T.A."/>
            <person name="Urmenyi T.P."/>
            <person name="de Souza W."/>
            <person name="Schenkman S."/>
            <person name="de Vasconcelos A.T."/>
        </authorList>
    </citation>
    <scope>NUCLEOTIDE SEQUENCE [LARGE SCALE GENOMIC DNA]</scope>
</reference>
<dbReference type="Proteomes" id="UP000015354">
    <property type="component" value="Unassembled WGS sequence"/>
</dbReference>
<comment type="caution">
    <text evidence="1">The sequence shown here is derived from an EMBL/GenBank/DDBJ whole genome shotgun (WGS) entry which is preliminary data.</text>
</comment>
<organism evidence="1 2">
    <name type="scientific">Strigomonas culicis</name>
    <dbReference type="NCBI Taxonomy" id="28005"/>
    <lineage>
        <taxon>Eukaryota</taxon>
        <taxon>Discoba</taxon>
        <taxon>Euglenozoa</taxon>
        <taxon>Kinetoplastea</taxon>
        <taxon>Metakinetoplastina</taxon>
        <taxon>Trypanosomatida</taxon>
        <taxon>Trypanosomatidae</taxon>
        <taxon>Strigomonadinae</taxon>
        <taxon>Strigomonas</taxon>
    </lineage>
</organism>
<dbReference type="GO" id="GO:0032259">
    <property type="term" value="P:methylation"/>
    <property type="evidence" value="ECO:0007669"/>
    <property type="project" value="UniProtKB-KW"/>
</dbReference>
<dbReference type="Pfam" id="PF05711">
    <property type="entry name" value="TylF"/>
    <property type="match status" value="1"/>
</dbReference>
<keyword evidence="1" id="KW-0808">Transferase</keyword>